<keyword evidence="3" id="KW-0808">Transferase</keyword>
<dbReference type="PANTHER" id="PTHR10730:SF53">
    <property type="entry name" value="GLYCOSYLTRANSFERASE 25 FAMILY MEMBER"/>
    <property type="match status" value="1"/>
</dbReference>
<comment type="similarity">
    <text evidence="1">Belongs to the glycosyltransferase 25 family.</text>
</comment>
<dbReference type="InterPro" id="IPR050757">
    <property type="entry name" value="Collagen_mod_GT25"/>
</dbReference>
<organism evidence="5 6">
    <name type="scientific">Apiospora marii</name>
    <dbReference type="NCBI Taxonomy" id="335849"/>
    <lineage>
        <taxon>Eukaryota</taxon>
        <taxon>Fungi</taxon>
        <taxon>Dikarya</taxon>
        <taxon>Ascomycota</taxon>
        <taxon>Pezizomycotina</taxon>
        <taxon>Sordariomycetes</taxon>
        <taxon>Xylariomycetidae</taxon>
        <taxon>Amphisphaeriales</taxon>
        <taxon>Apiosporaceae</taxon>
        <taxon>Apiospora</taxon>
    </lineage>
</organism>
<evidence type="ECO:0000313" key="6">
    <source>
        <dbReference type="Proteomes" id="UP001396898"/>
    </source>
</evidence>
<reference evidence="5 6" key="1">
    <citation type="submission" date="2023-01" db="EMBL/GenBank/DDBJ databases">
        <title>Analysis of 21 Apiospora genomes using comparative genomics revels a genus with tremendous synthesis potential of carbohydrate active enzymes and secondary metabolites.</title>
        <authorList>
            <person name="Sorensen T."/>
        </authorList>
    </citation>
    <scope>NUCLEOTIDE SEQUENCE [LARGE SCALE GENOMIC DNA]</scope>
    <source>
        <strain evidence="5 6">CBS 20057</strain>
    </source>
</reference>
<evidence type="ECO:0000256" key="2">
    <source>
        <dbReference type="ARBA" id="ARBA00022676"/>
    </source>
</evidence>
<keyword evidence="2" id="KW-0328">Glycosyltransferase</keyword>
<dbReference type="PANTHER" id="PTHR10730">
    <property type="entry name" value="PROCOLLAGEN-LYSINE,2-OXOGLUTARATE 5-DIOXYGENASE/GLYCOSYLTRANSFERASE 25 FAMILY MEMBER"/>
    <property type="match status" value="1"/>
</dbReference>
<feature type="compositionally biased region" description="Low complexity" evidence="4">
    <location>
        <begin position="36"/>
        <end position="51"/>
    </location>
</feature>
<evidence type="ECO:0000256" key="3">
    <source>
        <dbReference type="ARBA" id="ARBA00022679"/>
    </source>
</evidence>
<dbReference type="Proteomes" id="UP001396898">
    <property type="component" value="Unassembled WGS sequence"/>
</dbReference>
<keyword evidence="6" id="KW-1185">Reference proteome</keyword>
<evidence type="ECO:0000313" key="5">
    <source>
        <dbReference type="EMBL" id="KAK7995845.1"/>
    </source>
</evidence>
<feature type="compositionally biased region" description="Low complexity" evidence="4">
    <location>
        <begin position="60"/>
        <end position="71"/>
    </location>
</feature>
<accession>A0ABR1R1C3</accession>
<dbReference type="EMBL" id="JAQQWI010000022">
    <property type="protein sequence ID" value="KAK7995845.1"/>
    <property type="molecule type" value="Genomic_DNA"/>
</dbReference>
<evidence type="ECO:0000256" key="1">
    <source>
        <dbReference type="ARBA" id="ARBA00006721"/>
    </source>
</evidence>
<evidence type="ECO:0000256" key="4">
    <source>
        <dbReference type="SAM" id="MobiDB-lite"/>
    </source>
</evidence>
<proteinExistence type="inferred from homology"/>
<evidence type="ECO:0008006" key="7">
    <source>
        <dbReference type="Google" id="ProtNLM"/>
    </source>
</evidence>
<feature type="region of interest" description="Disordered" evidence="4">
    <location>
        <begin position="22"/>
        <end position="76"/>
    </location>
</feature>
<sequence length="410" mass="44250">MVPSLFRYPHAITSAFGDLAKSAGKPADAAVDRPAEASSTADATAEASSSPSPSPPPSSPKASDAAQAQKPNWGPRNSTLGFDAVLALSKGGETWRVQGLQAAGVLTGVDVTFPPQPTWSKEMIEAFAALGPKEGPKPGFGSAAAWLAHIDLLKHVIQSDLNSALIMEDDVDWDVNIKEQLSQAAVSVREHTKAPFEAHNPYSSLWDVLWLGHCGDIPRDNETFTFFKDPTVVRHSTYEGFAAGYINDHFPEGQRAVYRSQGAICSYAYAVNRGGVRKVLEYVSRGQEQAFDTKLFHGCREGALDCIAVNPELFRHFQPDAQFGQTSEVDKQNWGGEDKGVVADDDREGGGGHGEFGVAKMITGMTKNIRESARCKALWDKKCGVAGKMESIADLVKDKFDKFGDLFGGR</sequence>
<protein>
    <recommendedName>
        <fullName evidence="7">Glycosyltransferase family 25 protein</fullName>
    </recommendedName>
</protein>
<gene>
    <name evidence="5" type="ORF">PG991_015312</name>
</gene>
<comment type="caution">
    <text evidence="5">The sequence shown here is derived from an EMBL/GenBank/DDBJ whole genome shotgun (WGS) entry which is preliminary data.</text>
</comment>
<name>A0ABR1R1C3_9PEZI</name>